<dbReference type="AlphaFoldDB" id="A0AAV2D395"/>
<protein>
    <submittedName>
        <fullName evidence="1">Uncharacterized protein</fullName>
    </submittedName>
</protein>
<sequence>MVPARKMSNRRWEEMAIFHPNLPSPSLRRPIPAIDDESLQILLAMPSHRGRENTAANPGDSRKLILLVVR</sequence>
<proteinExistence type="predicted"/>
<evidence type="ECO:0000313" key="2">
    <source>
        <dbReference type="Proteomes" id="UP001497516"/>
    </source>
</evidence>
<organism evidence="1 2">
    <name type="scientific">Linum trigynum</name>
    <dbReference type="NCBI Taxonomy" id="586398"/>
    <lineage>
        <taxon>Eukaryota</taxon>
        <taxon>Viridiplantae</taxon>
        <taxon>Streptophyta</taxon>
        <taxon>Embryophyta</taxon>
        <taxon>Tracheophyta</taxon>
        <taxon>Spermatophyta</taxon>
        <taxon>Magnoliopsida</taxon>
        <taxon>eudicotyledons</taxon>
        <taxon>Gunneridae</taxon>
        <taxon>Pentapetalae</taxon>
        <taxon>rosids</taxon>
        <taxon>fabids</taxon>
        <taxon>Malpighiales</taxon>
        <taxon>Linaceae</taxon>
        <taxon>Linum</taxon>
    </lineage>
</organism>
<evidence type="ECO:0000313" key="1">
    <source>
        <dbReference type="EMBL" id="CAL1366297.1"/>
    </source>
</evidence>
<dbReference type="EMBL" id="OZ034815">
    <property type="protein sequence ID" value="CAL1366297.1"/>
    <property type="molecule type" value="Genomic_DNA"/>
</dbReference>
<reference evidence="1 2" key="1">
    <citation type="submission" date="2024-04" db="EMBL/GenBank/DDBJ databases">
        <authorList>
            <person name="Fracassetti M."/>
        </authorList>
    </citation>
    <scope>NUCLEOTIDE SEQUENCE [LARGE SCALE GENOMIC DNA]</scope>
</reference>
<dbReference type="Proteomes" id="UP001497516">
    <property type="component" value="Chromosome 2"/>
</dbReference>
<gene>
    <name evidence="1" type="ORF">LTRI10_LOCUS10569</name>
</gene>
<accession>A0AAV2D395</accession>
<keyword evidence="2" id="KW-1185">Reference proteome</keyword>
<name>A0AAV2D395_9ROSI</name>